<sequence length="62" mass="6635">MRVTSSRSVMCLSSAPIPAALQHATPRRAAERADPASASAGPRRAFFLFFSVCFEEPLAPAQ</sequence>
<evidence type="ECO:0000313" key="1">
    <source>
        <dbReference type="EMBL" id="MPC29530.1"/>
    </source>
</evidence>
<gene>
    <name evidence="1" type="ORF">E2C01_022768</name>
</gene>
<dbReference type="Proteomes" id="UP000324222">
    <property type="component" value="Unassembled WGS sequence"/>
</dbReference>
<name>A0A5B7E686_PORTR</name>
<organism evidence="1 2">
    <name type="scientific">Portunus trituberculatus</name>
    <name type="common">Swimming crab</name>
    <name type="synonym">Neptunus trituberculatus</name>
    <dbReference type="NCBI Taxonomy" id="210409"/>
    <lineage>
        <taxon>Eukaryota</taxon>
        <taxon>Metazoa</taxon>
        <taxon>Ecdysozoa</taxon>
        <taxon>Arthropoda</taxon>
        <taxon>Crustacea</taxon>
        <taxon>Multicrustacea</taxon>
        <taxon>Malacostraca</taxon>
        <taxon>Eumalacostraca</taxon>
        <taxon>Eucarida</taxon>
        <taxon>Decapoda</taxon>
        <taxon>Pleocyemata</taxon>
        <taxon>Brachyura</taxon>
        <taxon>Eubrachyura</taxon>
        <taxon>Portunoidea</taxon>
        <taxon>Portunidae</taxon>
        <taxon>Portuninae</taxon>
        <taxon>Portunus</taxon>
    </lineage>
</organism>
<dbReference type="EMBL" id="VSRR010002087">
    <property type="protein sequence ID" value="MPC29530.1"/>
    <property type="molecule type" value="Genomic_DNA"/>
</dbReference>
<accession>A0A5B7E686</accession>
<reference evidence="1 2" key="1">
    <citation type="submission" date="2019-05" db="EMBL/GenBank/DDBJ databases">
        <title>Another draft genome of Portunus trituberculatus and its Hox gene families provides insights of decapod evolution.</title>
        <authorList>
            <person name="Jeong J.-H."/>
            <person name="Song I."/>
            <person name="Kim S."/>
            <person name="Choi T."/>
            <person name="Kim D."/>
            <person name="Ryu S."/>
            <person name="Kim W."/>
        </authorList>
    </citation>
    <scope>NUCLEOTIDE SEQUENCE [LARGE SCALE GENOMIC DNA]</scope>
    <source>
        <tissue evidence="1">Muscle</tissue>
    </source>
</reference>
<proteinExistence type="predicted"/>
<keyword evidence="2" id="KW-1185">Reference proteome</keyword>
<protein>
    <submittedName>
        <fullName evidence="1">Uncharacterized protein</fullName>
    </submittedName>
</protein>
<comment type="caution">
    <text evidence="1">The sequence shown here is derived from an EMBL/GenBank/DDBJ whole genome shotgun (WGS) entry which is preliminary data.</text>
</comment>
<dbReference type="AlphaFoldDB" id="A0A5B7E686"/>
<evidence type="ECO:0000313" key="2">
    <source>
        <dbReference type="Proteomes" id="UP000324222"/>
    </source>
</evidence>